<keyword evidence="2" id="KW-1185">Reference proteome</keyword>
<reference evidence="1 2" key="1">
    <citation type="journal article" date="2023" name="G3 (Bethesda)">
        <title>A chromosome-level genome assembly of Zasmidium syzygii isolated from banana leaves.</title>
        <authorList>
            <person name="van Westerhoven A.C."/>
            <person name="Mehrabi R."/>
            <person name="Talebi R."/>
            <person name="Steentjes M.B.F."/>
            <person name="Corcolon B."/>
            <person name="Chong P.A."/>
            <person name="Kema G.H.J."/>
            <person name="Seidl M.F."/>
        </authorList>
    </citation>
    <scope>NUCLEOTIDE SEQUENCE [LARGE SCALE GENOMIC DNA]</scope>
    <source>
        <strain evidence="1 2">P124</strain>
    </source>
</reference>
<comment type="caution">
    <text evidence="1">The sequence shown here is derived from an EMBL/GenBank/DDBJ whole genome shotgun (WGS) entry which is preliminary data.</text>
</comment>
<accession>A0ABR0E3U8</accession>
<evidence type="ECO:0000313" key="2">
    <source>
        <dbReference type="Proteomes" id="UP001305779"/>
    </source>
</evidence>
<sequence>MAIDSESYDTKARIHELHSIEDQSRELMAGMSNASMHPRVLTALMRLWIADWQTTPWKRQMLQVVKGMVCRTSEQLLRASHPIAALSRLVSNHHDPNEVVSAFFEQFQKRWISHAIDEDADFAVREQIYGARVLASIGRPGRAAELLQQTDVRREVTSHTLADFYSTRGYAYLQDKRYRDGIPDLQIAIKTFEAIGDGNSESADRTIRMGVQRRAAKNQGALKLVLDLHRVYQKQDKHEELQRLEERYSAYFEEVPAEPS</sequence>
<dbReference type="Proteomes" id="UP001305779">
    <property type="component" value="Unassembled WGS sequence"/>
</dbReference>
<evidence type="ECO:0000313" key="1">
    <source>
        <dbReference type="EMBL" id="KAK4496098.1"/>
    </source>
</evidence>
<protein>
    <submittedName>
        <fullName evidence="1">Uncharacterized protein</fullName>
    </submittedName>
</protein>
<organism evidence="1 2">
    <name type="scientific">Zasmidium cellare</name>
    <name type="common">Wine cellar mold</name>
    <name type="synonym">Racodium cellare</name>
    <dbReference type="NCBI Taxonomy" id="395010"/>
    <lineage>
        <taxon>Eukaryota</taxon>
        <taxon>Fungi</taxon>
        <taxon>Dikarya</taxon>
        <taxon>Ascomycota</taxon>
        <taxon>Pezizomycotina</taxon>
        <taxon>Dothideomycetes</taxon>
        <taxon>Dothideomycetidae</taxon>
        <taxon>Mycosphaerellales</taxon>
        <taxon>Mycosphaerellaceae</taxon>
        <taxon>Zasmidium</taxon>
    </lineage>
</organism>
<proteinExistence type="predicted"/>
<name>A0ABR0E3U8_ZASCE</name>
<gene>
    <name evidence="1" type="ORF">PRZ48_012077</name>
</gene>
<dbReference type="EMBL" id="JAXOVC010000010">
    <property type="protein sequence ID" value="KAK4496098.1"/>
    <property type="molecule type" value="Genomic_DNA"/>
</dbReference>